<dbReference type="GO" id="GO:0005886">
    <property type="term" value="C:plasma membrane"/>
    <property type="evidence" value="ECO:0007669"/>
    <property type="project" value="UniProtKB-SubCell"/>
</dbReference>
<gene>
    <name evidence="7" type="ORF">DCP75_00255</name>
</gene>
<dbReference type="Pfam" id="PF03899">
    <property type="entry name" value="ATP-synt_I"/>
    <property type="match status" value="1"/>
</dbReference>
<evidence type="ECO:0000256" key="6">
    <source>
        <dbReference type="SAM" id="Phobius"/>
    </source>
</evidence>
<accession>A0A3C1KHH7</accession>
<feature type="transmembrane region" description="Helical" evidence="6">
    <location>
        <begin position="42"/>
        <end position="61"/>
    </location>
</feature>
<comment type="caution">
    <text evidence="7">The sequence shown here is derived from an EMBL/GenBank/DDBJ whole genome shotgun (WGS) entry which is preliminary data.</text>
</comment>
<dbReference type="Proteomes" id="UP000259273">
    <property type="component" value="Unassembled WGS sequence"/>
</dbReference>
<evidence type="ECO:0000256" key="5">
    <source>
        <dbReference type="ARBA" id="ARBA00023136"/>
    </source>
</evidence>
<name>A0A3C1KHH7_9GAMM</name>
<reference evidence="7 8" key="1">
    <citation type="journal article" date="2018" name="Nat. Biotechnol.">
        <title>A standardized bacterial taxonomy based on genome phylogeny substantially revises the tree of life.</title>
        <authorList>
            <person name="Parks D.H."/>
            <person name="Chuvochina M."/>
            <person name="Waite D.W."/>
            <person name="Rinke C."/>
            <person name="Skarshewski A."/>
            <person name="Chaumeil P.A."/>
            <person name="Hugenholtz P."/>
        </authorList>
    </citation>
    <scope>NUCLEOTIDE SEQUENCE [LARGE SCALE GENOMIC DNA]</scope>
    <source>
        <strain evidence="7">UBA9158</strain>
    </source>
</reference>
<comment type="subcellular location">
    <subcellularLocation>
        <location evidence="1">Cell membrane</location>
        <topology evidence="1">Multi-pass membrane protein</topology>
    </subcellularLocation>
</comment>
<evidence type="ECO:0000256" key="4">
    <source>
        <dbReference type="ARBA" id="ARBA00022989"/>
    </source>
</evidence>
<evidence type="ECO:0000313" key="7">
    <source>
        <dbReference type="EMBL" id="HAN26170.1"/>
    </source>
</evidence>
<evidence type="ECO:0000256" key="3">
    <source>
        <dbReference type="ARBA" id="ARBA00022692"/>
    </source>
</evidence>
<dbReference type="EMBL" id="DMND01000005">
    <property type="protein sequence ID" value="HAN26170.1"/>
    <property type="molecule type" value="Genomic_DNA"/>
</dbReference>
<keyword evidence="3 6" id="KW-0812">Transmembrane</keyword>
<evidence type="ECO:0000313" key="8">
    <source>
        <dbReference type="Proteomes" id="UP000259273"/>
    </source>
</evidence>
<evidence type="ECO:0000256" key="2">
    <source>
        <dbReference type="ARBA" id="ARBA00022475"/>
    </source>
</evidence>
<keyword evidence="2" id="KW-1003">Cell membrane</keyword>
<protein>
    <recommendedName>
        <fullName evidence="9">F0F1 ATP synthase subunit I</fullName>
    </recommendedName>
</protein>
<keyword evidence="4 6" id="KW-1133">Transmembrane helix</keyword>
<dbReference type="InterPro" id="IPR005598">
    <property type="entry name" value="ATP_synth_I"/>
</dbReference>
<dbReference type="STRING" id="1121937.GCA_000423125_02200"/>
<feature type="transmembrane region" description="Helical" evidence="6">
    <location>
        <begin position="131"/>
        <end position="149"/>
    </location>
</feature>
<evidence type="ECO:0000256" key="1">
    <source>
        <dbReference type="ARBA" id="ARBA00004651"/>
    </source>
</evidence>
<dbReference type="AlphaFoldDB" id="A0A3C1KHH7"/>
<organism evidence="7 8">
    <name type="scientific">Haliea salexigens</name>
    <dbReference type="NCBI Taxonomy" id="287487"/>
    <lineage>
        <taxon>Bacteria</taxon>
        <taxon>Pseudomonadati</taxon>
        <taxon>Pseudomonadota</taxon>
        <taxon>Gammaproteobacteria</taxon>
        <taxon>Cellvibrionales</taxon>
        <taxon>Halieaceae</taxon>
        <taxon>Haliea</taxon>
    </lineage>
</organism>
<evidence type="ECO:0008006" key="9">
    <source>
        <dbReference type="Google" id="ProtNLM"/>
    </source>
</evidence>
<sequence length="167" mass="18059">MLPTSAIFRTANTVIRLNPPSNAPIMRAPKTRNNRVAGVHRIALMQLATLVPSCLLVWLALDETTALSWMCGGVVAVVPQAWFALKLFRARGVQPATEIARSALSGEAGKFLLSAAGFAAVFALLRPIEPGAVFAGYGVMLVVQTIGSWRMLMSREQKQTETPKQEL</sequence>
<keyword evidence="5 6" id="KW-0472">Membrane</keyword>
<feature type="transmembrane region" description="Helical" evidence="6">
    <location>
        <begin position="108"/>
        <end position="125"/>
    </location>
</feature>
<proteinExistence type="predicted"/>
<feature type="transmembrane region" description="Helical" evidence="6">
    <location>
        <begin position="67"/>
        <end position="88"/>
    </location>
</feature>